<dbReference type="EMBL" id="NNAY01005048">
    <property type="protein sequence ID" value="OXU17065.1"/>
    <property type="molecule type" value="Genomic_DNA"/>
</dbReference>
<name>A0A232EFD0_9HYME</name>
<proteinExistence type="predicted"/>
<keyword evidence="2" id="KW-1185">Reference proteome</keyword>
<sequence>EECFQCQLNNFVSIDLKLSIKTIKISILYTSLPKTHTRHFTELLKIDAQDFWFMLVIYFNFLNHYKPLLSNICEWLQKVLTSLSYKLQQFSEKPGVLIPSFSSLRTKLFKWHGNHASGEDSFQCQLNNFVHIDLKFGIRAIKKKNLTIFRINSSHSERSRPGVFSCDAKFQIFGYKIIRITLKTFLSGRLITVPF</sequence>
<dbReference type="AlphaFoldDB" id="A0A232EFD0"/>
<gene>
    <name evidence="1" type="ORF">TSAR_008999</name>
</gene>
<reference evidence="1 2" key="1">
    <citation type="journal article" date="2017" name="Curr. Biol.">
        <title>The Evolution of Venom by Co-option of Single-Copy Genes.</title>
        <authorList>
            <person name="Martinson E.O."/>
            <person name="Mrinalini"/>
            <person name="Kelkar Y.D."/>
            <person name="Chang C.H."/>
            <person name="Werren J.H."/>
        </authorList>
    </citation>
    <scope>NUCLEOTIDE SEQUENCE [LARGE SCALE GENOMIC DNA]</scope>
    <source>
        <strain evidence="1 2">Alberta</strain>
        <tissue evidence="1">Whole body</tissue>
    </source>
</reference>
<evidence type="ECO:0000313" key="2">
    <source>
        <dbReference type="Proteomes" id="UP000215335"/>
    </source>
</evidence>
<evidence type="ECO:0000313" key="1">
    <source>
        <dbReference type="EMBL" id="OXU17065.1"/>
    </source>
</evidence>
<organism evidence="1 2">
    <name type="scientific">Trichomalopsis sarcophagae</name>
    <dbReference type="NCBI Taxonomy" id="543379"/>
    <lineage>
        <taxon>Eukaryota</taxon>
        <taxon>Metazoa</taxon>
        <taxon>Ecdysozoa</taxon>
        <taxon>Arthropoda</taxon>
        <taxon>Hexapoda</taxon>
        <taxon>Insecta</taxon>
        <taxon>Pterygota</taxon>
        <taxon>Neoptera</taxon>
        <taxon>Endopterygota</taxon>
        <taxon>Hymenoptera</taxon>
        <taxon>Apocrita</taxon>
        <taxon>Proctotrupomorpha</taxon>
        <taxon>Chalcidoidea</taxon>
        <taxon>Pteromalidae</taxon>
        <taxon>Pteromalinae</taxon>
        <taxon>Trichomalopsis</taxon>
    </lineage>
</organism>
<comment type="caution">
    <text evidence="1">The sequence shown here is derived from an EMBL/GenBank/DDBJ whole genome shotgun (WGS) entry which is preliminary data.</text>
</comment>
<protein>
    <submittedName>
        <fullName evidence="1">Uncharacterized protein</fullName>
    </submittedName>
</protein>
<feature type="non-terminal residue" evidence="1">
    <location>
        <position position="1"/>
    </location>
</feature>
<accession>A0A232EFD0</accession>
<dbReference type="Proteomes" id="UP000215335">
    <property type="component" value="Unassembled WGS sequence"/>
</dbReference>